<evidence type="ECO:0000256" key="7">
    <source>
        <dbReference type="ARBA" id="ARBA00022840"/>
    </source>
</evidence>
<comment type="similarity">
    <text evidence="2">Belongs to the ABC transporter superfamily.</text>
</comment>
<evidence type="ECO:0000256" key="6">
    <source>
        <dbReference type="ARBA" id="ARBA00022741"/>
    </source>
</evidence>
<name>A0ABR6GIU5_9HYPH</name>
<keyword evidence="13" id="KW-1185">Reference proteome</keyword>
<organism evidence="12 13">
    <name type="scientific">Rhizobium laguerreae</name>
    <dbReference type="NCBI Taxonomy" id="1076926"/>
    <lineage>
        <taxon>Bacteria</taxon>
        <taxon>Pseudomonadati</taxon>
        <taxon>Pseudomonadota</taxon>
        <taxon>Alphaproteobacteria</taxon>
        <taxon>Hyphomicrobiales</taxon>
        <taxon>Rhizobiaceae</taxon>
        <taxon>Rhizobium/Agrobacterium group</taxon>
        <taxon>Rhizobium</taxon>
    </lineage>
</organism>
<keyword evidence="6" id="KW-0547">Nucleotide-binding</keyword>
<dbReference type="InterPro" id="IPR003593">
    <property type="entry name" value="AAA+_ATPase"/>
</dbReference>
<protein>
    <submittedName>
        <fullName evidence="12">Iron complex transport system ATP-binding protein</fullName>
    </submittedName>
</protein>
<dbReference type="PANTHER" id="PTHR42771:SF2">
    <property type="entry name" value="IRON(3+)-HYDROXAMATE IMPORT ATP-BINDING PROTEIN FHUC"/>
    <property type="match status" value="1"/>
</dbReference>
<dbReference type="InterPro" id="IPR003439">
    <property type="entry name" value="ABC_transporter-like_ATP-bd"/>
</dbReference>
<dbReference type="InterPro" id="IPR017871">
    <property type="entry name" value="ABC_transporter-like_CS"/>
</dbReference>
<keyword evidence="10" id="KW-0472">Membrane</keyword>
<dbReference type="EMBL" id="JACHXX010000010">
    <property type="protein sequence ID" value="MBB3165438.1"/>
    <property type="molecule type" value="Genomic_DNA"/>
</dbReference>
<sequence length="286" mass="31274">MLLSSLVPTYHPVKGCHVAILPMQDPPRTAETFVAENIGLLIERNEILCDVSLKFPAGEVIALVGHNGSGKSSLLKMLARQLVPSTGSISYGNQDLRMYSERAFARSVAYLPQDVTTGSEMTVRELVGCGRYPWHGALGRFTQNDEEKVEDALRATHIETFADRIMGTLSGGERQRAWIAMLIAQDARCLLLDEPTAALDVAHQVEVLSLVRRLAHESGRSVVIVLHDINMAARFCDRIHALKCGRVVASGTPNAILAPNTLQEIYGIDMDVISAPNLPYPLAYVC</sequence>
<dbReference type="Proteomes" id="UP000542811">
    <property type="component" value="Unassembled WGS sequence"/>
</dbReference>
<keyword evidence="3" id="KW-0813">Transport</keyword>
<evidence type="ECO:0000256" key="3">
    <source>
        <dbReference type="ARBA" id="ARBA00022448"/>
    </source>
</evidence>
<dbReference type="PROSITE" id="PS50893">
    <property type="entry name" value="ABC_TRANSPORTER_2"/>
    <property type="match status" value="1"/>
</dbReference>
<evidence type="ECO:0000256" key="8">
    <source>
        <dbReference type="ARBA" id="ARBA00023004"/>
    </source>
</evidence>
<dbReference type="PANTHER" id="PTHR42771">
    <property type="entry name" value="IRON(3+)-HYDROXAMATE IMPORT ATP-BINDING PROTEIN FHUC"/>
    <property type="match status" value="1"/>
</dbReference>
<dbReference type="InterPro" id="IPR051535">
    <property type="entry name" value="Siderophore_ABC-ATPase"/>
</dbReference>
<evidence type="ECO:0000256" key="10">
    <source>
        <dbReference type="ARBA" id="ARBA00023136"/>
    </source>
</evidence>
<evidence type="ECO:0000256" key="5">
    <source>
        <dbReference type="ARBA" id="ARBA00022496"/>
    </source>
</evidence>
<dbReference type="InterPro" id="IPR027417">
    <property type="entry name" value="P-loop_NTPase"/>
</dbReference>
<comment type="caution">
    <text evidence="12">The sequence shown here is derived from an EMBL/GenBank/DDBJ whole genome shotgun (WGS) entry which is preliminary data.</text>
</comment>
<evidence type="ECO:0000256" key="1">
    <source>
        <dbReference type="ARBA" id="ARBA00004202"/>
    </source>
</evidence>
<evidence type="ECO:0000313" key="13">
    <source>
        <dbReference type="Proteomes" id="UP000542811"/>
    </source>
</evidence>
<gene>
    <name evidence="12" type="ORF">FHS25_005947</name>
</gene>
<proteinExistence type="inferred from homology"/>
<comment type="subcellular location">
    <subcellularLocation>
        <location evidence="1">Cell membrane</location>
        <topology evidence="1">Peripheral membrane protein</topology>
    </subcellularLocation>
</comment>
<keyword evidence="9" id="KW-0406">Ion transport</keyword>
<evidence type="ECO:0000256" key="4">
    <source>
        <dbReference type="ARBA" id="ARBA00022475"/>
    </source>
</evidence>
<keyword evidence="8" id="KW-0408">Iron</keyword>
<dbReference type="Gene3D" id="3.40.50.300">
    <property type="entry name" value="P-loop containing nucleotide triphosphate hydrolases"/>
    <property type="match status" value="1"/>
</dbReference>
<evidence type="ECO:0000313" key="12">
    <source>
        <dbReference type="EMBL" id="MBB3165438.1"/>
    </source>
</evidence>
<feature type="domain" description="ABC transporter" evidence="11">
    <location>
        <begin position="33"/>
        <end position="269"/>
    </location>
</feature>
<dbReference type="GO" id="GO:0005524">
    <property type="term" value="F:ATP binding"/>
    <property type="evidence" value="ECO:0007669"/>
    <property type="project" value="UniProtKB-KW"/>
</dbReference>
<dbReference type="SUPFAM" id="SSF52540">
    <property type="entry name" value="P-loop containing nucleoside triphosphate hydrolases"/>
    <property type="match status" value="1"/>
</dbReference>
<accession>A0ABR6GIU5</accession>
<dbReference type="Pfam" id="PF00005">
    <property type="entry name" value="ABC_tran"/>
    <property type="match status" value="1"/>
</dbReference>
<keyword evidence="4" id="KW-1003">Cell membrane</keyword>
<evidence type="ECO:0000259" key="11">
    <source>
        <dbReference type="PROSITE" id="PS50893"/>
    </source>
</evidence>
<keyword evidence="7 12" id="KW-0067">ATP-binding</keyword>
<reference evidence="12 13" key="1">
    <citation type="submission" date="2020-08" db="EMBL/GenBank/DDBJ databases">
        <title>Genomic Encyclopedia of Type Strains, Phase III (KMG-III): the genomes of soil and plant-associated and newly described type strains.</title>
        <authorList>
            <person name="Whitman W."/>
        </authorList>
    </citation>
    <scope>NUCLEOTIDE SEQUENCE [LARGE SCALE GENOMIC DNA]</scope>
    <source>
        <strain evidence="12 13">CECT 8280</strain>
    </source>
</reference>
<keyword evidence="5" id="KW-0410">Iron transport</keyword>
<evidence type="ECO:0000256" key="9">
    <source>
        <dbReference type="ARBA" id="ARBA00023065"/>
    </source>
</evidence>
<dbReference type="PROSITE" id="PS00211">
    <property type="entry name" value="ABC_TRANSPORTER_1"/>
    <property type="match status" value="1"/>
</dbReference>
<dbReference type="CDD" id="cd03214">
    <property type="entry name" value="ABC_Iron-Siderophores_B12_Hemin"/>
    <property type="match status" value="1"/>
</dbReference>
<dbReference type="SMART" id="SM00382">
    <property type="entry name" value="AAA"/>
    <property type="match status" value="1"/>
</dbReference>
<evidence type="ECO:0000256" key="2">
    <source>
        <dbReference type="ARBA" id="ARBA00005417"/>
    </source>
</evidence>